<keyword evidence="2 5" id="KW-0378">Hydrolase</keyword>
<protein>
    <submittedName>
        <fullName evidence="5">Myo-inositol-1(Or 4)-monophosphatase</fullName>
        <ecNumber evidence="5">3.1.3.25</ecNumber>
    </submittedName>
</protein>
<evidence type="ECO:0000256" key="3">
    <source>
        <dbReference type="ARBA" id="ARBA00022842"/>
    </source>
</evidence>
<name>A0A7W7WZ71_9PSEU</name>
<dbReference type="PRINTS" id="PR00377">
    <property type="entry name" value="IMPHPHTASES"/>
</dbReference>
<evidence type="ECO:0000256" key="2">
    <source>
        <dbReference type="ARBA" id="ARBA00022801"/>
    </source>
</evidence>
<keyword evidence="3 4" id="KW-0460">Magnesium</keyword>
<gene>
    <name evidence="5" type="ORF">F4559_005852</name>
</gene>
<dbReference type="GO" id="GO:0046872">
    <property type="term" value="F:metal ion binding"/>
    <property type="evidence" value="ECO:0007669"/>
    <property type="project" value="UniProtKB-KW"/>
</dbReference>
<evidence type="ECO:0000313" key="5">
    <source>
        <dbReference type="EMBL" id="MBB4968493.1"/>
    </source>
</evidence>
<comment type="caution">
    <text evidence="5">The sequence shown here is derived from an EMBL/GenBank/DDBJ whole genome shotgun (WGS) entry which is preliminary data.</text>
</comment>
<keyword evidence="1 4" id="KW-0479">Metal-binding</keyword>
<dbReference type="PROSITE" id="PS00629">
    <property type="entry name" value="IMP_1"/>
    <property type="match status" value="1"/>
</dbReference>
<evidence type="ECO:0000313" key="6">
    <source>
        <dbReference type="Proteomes" id="UP000542674"/>
    </source>
</evidence>
<dbReference type="GO" id="GO:0007165">
    <property type="term" value="P:signal transduction"/>
    <property type="evidence" value="ECO:0007669"/>
    <property type="project" value="TreeGrafter"/>
</dbReference>
<dbReference type="GO" id="GO:0008934">
    <property type="term" value="F:inositol monophosphate 1-phosphatase activity"/>
    <property type="evidence" value="ECO:0007669"/>
    <property type="project" value="TreeGrafter"/>
</dbReference>
<accession>A0A7W7WZ71</accession>
<dbReference type="AlphaFoldDB" id="A0A7W7WZ71"/>
<sequence length="267" mass="28683">MKRSYAQLTEIAQKAVRIGGDVMKHARPTTVTEKSDRDSYTDVDLRIEQEVREYLAEATPEIGFIGEEQGRGGQAAQSAYVWLLDPIDGTANFVHGIPLCATQIALVHEGKPLVAAMSFPYLEADYWASQGHGAFMNGKKLAVSDTARLDKAIIAIGDYATGPESGDKNKVRLELTRLLAEQAERVRMFGSAAHDFAWLAEGRIDAAIVLSNDLVDIFPGVLIAQEAGASLRDALGNDHTANSSSTVGACPGISEQLAELLRGLKSA</sequence>
<organism evidence="5 6">
    <name type="scientific">Saccharothrix violaceirubra</name>
    <dbReference type="NCBI Taxonomy" id="413306"/>
    <lineage>
        <taxon>Bacteria</taxon>
        <taxon>Bacillati</taxon>
        <taxon>Actinomycetota</taxon>
        <taxon>Actinomycetes</taxon>
        <taxon>Pseudonocardiales</taxon>
        <taxon>Pseudonocardiaceae</taxon>
        <taxon>Saccharothrix</taxon>
    </lineage>
</organism>
<dbReference type="PANTHER" id="PTHR20854">
    <property type="entry name" value="INOSITOL MONOPHOSPHATASE"/>
    <property type="match status" value="1"/>
</dbReference>
<feature type="binding site" evidence="4">
    <location>
        <position position="88"/>
    </location>
    <ligand>
        <name>Mg(2+)</name>
        <dbReference type="ChEBI" id="CHEBI:18420"/>
        <label>1</label>
        <note>catalytic</note>
    </ligand>
</feature>
<dbReference type="Pfam" id="PF00459">
    <property type="entry name" value="Inositol_P"/>
    <property type="match status" value="1"/>
</dbReference>
<dbReference type="Gene3D" id="3.40.190.80">
    <property type="match status" value="1"/>
</dbReference>
<feature type="binding site" evidence="4">
    <location>
        <position position="85"/>
    </location>
    <ligand>
        <name>Mg(2+)</name>
        <dbReference type="ChEBI" id="CHEBI:18420"/>
        <label>1</label>
        <note>catalytic</note>
    </ligand>
</feature>
<reference evidence="5 6" key="1">
    <citation type="submission" date="2020-08" db="EMBL/GenBank/DDBJ databases">
        <title>Sequencing the genomes of 1000 actinobacteria strains.</title>
        <authorList>
            <person name="Klenk H.-P."/>
        </authorList>
    </citation>
    <scope>NUCLEOTIDE SEQUENCE [LARGE SCALE GENOMIC DNA]</scope>
    <source>
        <strain evidence="5 6">DSM 45084</strain>
    </source>
</reference>
<comment type="cofactor">
    <cofactor evidence="4">
        <name>Mg(2+)</name>
        <dbReference type="ChEBI" id="CHEBI:18420"/>
    </cofactor>
</comment>
<dbReference type="GO" id="GO:0006020">
    <property type="term" value="P:inositol metabolic process"/>
    <property type="evidence" value="ECO:0007669"/>
    <property type="project" value="TreeGrafter"/>
</dbReference>
<feature type="binding site" evidence="4">
    <location>
        <position position="87"/>
    </location>
    <ligand>
        <name>Mg(2+)</name>
        <dbReference type="ChEBI" id="CHEBI:18420"/>
        <label>1</label>
        <note>catalytic</note>
    </ligand>
</feature>
<feature type="binding site" evidence="4">
    <location>
        <position position="67"/>
    </location>
    <ligand>
        <name>Mg(2+)</name>
        <dbReference type="ChEBI" id="CHEBI:18420"/>
        <label>1</label>
        <note>catalytic</note>
    </ligand>
</feature>
<dbReference type="EC" id="3.1.3.25" evidence="5"/>
<feature type="binding site" evidence="4">
    <location>
        <position position="216"/>
    </location>
    <ligand>
        <name>Mg(2+)</name>
        <dbReference type="ChEBI" id="CHEBI:18420"/>
        <label>1</label>
        <note>catalytic</note>
    </ligand>
</feature>
<dbReference type="InterPro" id="IPR020583">
    <property type="entry name" value="Inositol_monoP_metal-BS"/>
</dbReference>
<dbReference type="SUPFAM" id="SSF56655">
    <property type="entry name" value="Carbohydrate phosphatase"/>
    <property type="match status" value="1"/>
</dbReference>
<dbReference type="RefSeq" id="WP_312865875.1">
    <property type="nucleotide sequence ID" value="NZ_BAABAI010000014.1"/>
</dbReference>
<dbReference type="CDD" id="cd01637">
    <property type="entry name" value="IMPase_like"/>
    <property type="match status" value="1"/>
</dbReference>
<evidence type="ECO:0000256" key="1">
    <source>
        <dbReference type="ARBA" id="ARBA00022723"/>
    </source>
</evidence>
<dbReference type="Proteomes" id="UP000542674">
    <property type="component" value="Unassembled WGS sequence"/>
</dbReference>
<dbReference type="Gene3D" id="3.30.540.10">
    <property type="entry name" value="Fructose-1,6-Bisphosphatase, subunit A, domain 1"/>
    <property type="match status" value="1"/>
</dbReference>
<evidence type="ECO:0000256" key="4">
    <source>
        <dbReference type="PIRSR" id="PIRSR600760-2"/>
    </source>
</evidence>
<proteinExistence type="predicted"/>
<keyword evidence="6" id="KW-1185">Reference proteome</keyword>
<dbReference type="InterPro" id="IPR000760">
    <property type="entry name" value="Inositol_monophosphatase-like"/>
</dbReference>
<dbReference type="EMBL" id="JACHJS010000001">
    <property type="protein sequence ID" value="MBB4968493.1"/>
    <property type="molecule type" value="Genomic_DNA"/>
</dbReference>
<dbReference type="PANTHER" id="PTHR20854:SF4">
    <property type="entry name" value="INOSITOL-1-MONOPHOSPHATASE-RELATED"/>
    <property type="match status" value="1"/>
</dbReference>